<reference evidence="6" key="1">
    <citation type="journal article" date="2019" name="Int. J. Syst. Evol. Microbiol.">
        <title>The Global Catalogue of Microorganisms (GCM) 10K type strain sequencing project: providing services to taxonomists for standard genome sequencing and annotation.</title>
        <authorList>
            <consortium name="The Broad Institute Genomics Platform"/>
            <consortium name="The Broad Institute Genome Sequencing Center for Infectious Disease"/>
            <person name="Wu L."/>
            <person name="Ma J."/>
        </authorList>
    </citation>
    <scope>NUCLEOTIDE SEQUENCE [LARGE SCALE GENOMIC DNA]</scope>
    <source>
        <strain evidence="6">JCM 17986</strain>
    </source>
</reference>
<dbReference type="EMBL" id="BAABHS010000027">
    <property type="protein sequence ID" value="GAA4984041.1"/>
    <property type="molecule type" value="Genomic_DNA"/>
</dbReference>
<dbReference type="InterPro" id="IPR028082">
    <property type="entry name" value="Peripla_BP_I"/>
</dbReference>
<evidence type="ECO:0000259" key="4">
    <source>
        <dbReference type="Pfam" id="PF13458"/>
    </source>
</evidence>
<evidence type="ECO:0000313" key="6">
    <source>
        <dbReference type="Proteomes" id="UP001500466"/>
    </source>
</evidence>
<feature type="domain" description="Leucine-binding protein" evidence="4">
    <location>
        <begin position="61"/>
        <end position="403"/>
    </location>
</feature>
<protein>
    <recommendedName>
        <fullName evidence="4">Leucine-binding protein domain-containing protein</fullName>
    </recommendedName>
</protein>
<gene>
    <name evidence="5" type="ORF">GCM10023205_62500</name>
</gene>
<comment type="similarity">
    <text evidence="1">Belongs to the leucine-binding protein family.</text>
</comment>
<sequence>MSTTTYRALRRHPLPVAALAVVLFSAACTADGHGPGDGAPTPGKSSASSVAEVAPGVTADTVKIGVVYPDLTAVKQFLKIDHGDYEATYNALIKEINDAGGINGRRIVPVYGAVDMASPAAAQQTCARLTQDEKVFAVIGTFNGREPLCYVQTNRTAIIGGPLTGKNGALAQAPWFSFDRGGEEVGDAMGLFADGNALAGKKVAVVGVVNEEGLVKDTVLPALQRLGVTPVETGILDVDLGDTSAVGQQIGAFIAKFQAAGADTVVVVGGMSGGFPQALERTKYRPRLLFAPLGSVAAYTGDAAKHDFSTLAGAAGLGIDVRWNEPGMQRCVATMESAVPALRGKLSVDPLTLPAGAPSPQSSLQVACQGLALFRAIAEKAGRSLTYRSFRDAGNGLGAFAVPGYADKARYSATTPHGAVPARLWRYDPSARKFVSTQN</sequence>
<evidence type="ECO:0000256" key="2">
    <source>
        <dbReference type="ARBA" id="ARBA00022729"/>
    </source>
</evidence>
<comment type="caution">
    <text evidence="5">The sequence shown here is derived from an EMBL/GenBank/DDBJ whole genome shotgun (WGS) entry which is preliminary data.</text>
</comment>
<dbReference type="PROSITE" id="PS51257">
    <property type="entry name" value="PROKAR_LIPOPROTEIN"/>
    <property type="match status" value="1"/>
</dbReference>
<keyword evidence="2 3" id="KW-0732">Signal</keyword>
<evidence type="ECO:0000313" key="5">
    <source>
        <dbReference type="EMBL" id="GAA4984041.1"/>
    </source>
</evidence>
<organism evidence="5 6">
    <name type="scientific">Yinghuangia aomiensis</name>
    <dbReference type="NCBI Taxonomy" id="676205"/>
    <lineage>
        <taxon>Bacteria</taxon>
        <taxon>Bacillati</taxon>
        <taxon>Actinomycetota</taxon>
        <taxon>Actinomycetes</taxon>
        <taxon>Kitasatosporales</taxon>
        <taxon>Streptomycetaceae</taxon>
        <taxon>Yinghuangia</taxon>
    </lineage>
</organism>
<accession>A0ABP9I1D1</accession>
<proteinExistence type="inferred from homology"/>
<dbReference type="Pfam" id="PF13458">
    <property type="entry name" value="Peripla_BP_6"/>
    <property type="match status" value="1"/>
</dbReference>
<evidence type="ECO:0000256" key="3">
    <source>
        <dbReference type="SAM" id="SignalP"/>
    </source>
</evidence>
<keyword evidence="6" id="KW-1185">Reference proteome</keyword>
<feature type="signal peptide" evidence="3">
    <location>
        <begin position="1"/>
        <end position="30"/>
    </location>
</feature>
<dbReference type="Gene3D" id="3.40.50.2300">
    <property type="match status" value="2"/>
</dbReference>
<dbReference type="PANTHER" id="PTHR47235">
    <property type="entry name" value="BLR6548 PROTEIN"/>
    <property type="match status" value="1"/>
</dbReference>
<dbReference type="PANTHER" id="PTHR47235:SF1">
    <property type="entry name" value="BLR6548 PROTEIN"/>
    <property type="match status" value="1"/>
</dbReference>
<dbReference type="RefSeq" id="WP_345679104.1">
    <property type="nucleotide sequence ID" value="NZ_BAABHS010000027.1"/>
</dbReference>
<evidence type="ECO:0000256" key="1">
    <source>
        <dbReference type="ARBA" id="ARBA00010062"/>
    </source>
</evidence>
<feature type="chain" id="PRO_5045903541" description="Leucine-binding protein domain-containing protein" evidence="3">
    <location>
        <begin position="31"/>
        <end position="439"/>
    </location>
</feature>
<dbReference type="Proteomes" id="UP001500466">
    <property type="component" value="Unassembled WGS sequence"/>
</dbReference>
<name>A0ABP9I1D1_9ACTN</name>
<dbReference type="InterPro" id="IPR028081">
    <property type="entry name" value="Leu-bd"/>
</dbReference>
<dbReference type="SUPFAM" id="SSF53822">
    <property type="entry name" value="Periplasmic binding protein-like I"/>
    <property type="match status" value="1"/>
</dbReference>